<evidence type="ECO:0000313" key="2">
    <source>
        <dbReference type="EMBL" id="KAI2655934.1"/>
    </source>
</evidence>
<dbReference type="PANTHER" id="PTHR47331:SF6">
    <property type="entry name" value="DOUBLECORTIN DOMAIN-CONTAINING PROTEIN"/>
    <property type="match status" value="1"/>
</dbReference>
<dbReference type="Pfam" id="PF18701">
    <property type="entry name" value="DUF5641"/>
    <property type="match status" value="1"/>
</dbReference>
<organism evidence="2 3">
    <name type="scientific">Labeo rohita</name>
    <name type="common">Indian major carp</name>
    <name type="synonym">Cyprinus rohita</name>
    <dbReference type="NCBI Taxonomy" id="84645"/>
    <lineage>
        <taxon>Eukaryota</taxon>
        <taxon>Metazoa</taxon>
        <taxon>Chordata</taxon>
        <taxon>Craniata</taxon>
        <taxon>Vertebrata</taxon>
        <taxon>Euteleostomi</taxon>
        <taxon>Actinopterygii</taxon>
        <taxon>Neopterygii</taxon>
        <taxon>Teleostei</taxon>
        <taxon>Ostariophysi</taxon>
        <taxon>Cypriniformes</taxon>
        <taxon>Cyprinidae</taxon>
        <taxon>Labeoninae</taxon>
        <taxon>Labeonini</taxon>
        <taxon>Labeo</taxon>
    </lineage>
</organism>
<dbReference type="PANTHER" id="PTHR47331">
    <property type="entry name" value="PHD-TYPE DOMAIN-CONTAINING PROTEIN"/>
    <property type="match status" value="1"/>
</dbReference>
<dbReference type="InterPro" id="IPR036397">
    <property type="entry name" value="RNaseH_sf"/>
</dbReference>
<dbReference type="InterPro" id="IPR012337">
    <property type="entry name" value="RNaseH-like_sf"/>
</dbReference>
<dbReference type="InterPro" id="IPR008042">
    <property type="entry name" value="Retrotrans_Pao"/>
</dbReference>
<keyword evidence="3" id="KW-1185">Reference proteome</keyword>
<feature type="domain" description="DUF5641" evidence="1">
    <location>
        <begin position="560"/>
        <end position="610"/>
    </location>
</feature>
<dbReference type="InterPro" id="IPR040676">
    <property type="entry name" value="DUF5641"/>
</dbReference>
<dbReference type="SUPFAM" id="SSF53098">
    <property type="entry name" value="Ribonuclease H-like"/>
    <property type="match status" value="1"/>
</dbReference>
<dbReference type="EMBL" id="JACTAM010000015">
    <property type="protein sequence ID" value="KAI2655934.1"/>
    <property type="molecule type" value="Genomic_DNA"/>
</dbReference>
<reference evidence="2 3" key="1">
    <citation type="submission" date="2022-01" db="EMBL/GenBank/DDBJ databases">
        <title>A high-quality chromosome-level genome assembly of rohu carp, Labeo rohita.</title>
        <authorList>
            <person name="Arick M.A. II"/>
            <person name="Hsu C.-Y."/>
            <person name="Magbanua Z."/>
            <person name="Pechanova O."/>
            <person name="Grover C."/>
            <person name="Miller E."/>
            <person name="Thrash A."/>
            <person name="Ezzel L."/>
            <person name="Alam S."/>
            <person name="Benzie J."/>
            <person name="Hamilton M."/>
            <person name="Karsi A."/>
            <person name="Lawrence M.L."/>
            <person name="Peterson D.G."/>
        </authorList>
    </citation>
    <scope>NUCLEOTIDE SEQUENCE [LARGE SCALE GENOMIC DNA]</scope>
    <source>
        <strain evidence="3">BAU-BD-2019</strain>
        <tissue evidence="2">Blood</tissue>
    </source>
</reference>
<comment type="caution">
    <text evidence="2">The sequence shown here is derived from an EMBL/GenBank/DDBJ whole genome shotgun (WGS) entry which is preliminary data.</text>
</comment>
<gene>
    <name evidence="2" type="ORF">H4Q32_012727</name>
</gene>
<protein>
    <submittedName>
        <fullName evidence="2">Phenylacetaldehyde synthase</fullName>
    </submittedName>
</protein>
<dbReference type="Proteomes" id="UP000830375">
    <property type="component" value="Unassembled WGS sequence"/>
</dbReference>
<evidence type="ECO:0000313" key="3">
    <source>
        <dbReference type="Proteomes" id="UP000830375"/>
    </source>
</evidence>
<dbReference type="Pfam" id="PF05380">
    <property type="entry name" value="Peptidase_A17"/>
    <property type="match status" value="1"/>
</dbReference>
<proteinExistence type="predicted"/>
<dbReference type="Gene3D" id="3.30.420.10">
    <property type="entry name" value="Ribonuclease H-like superfamily/Ribonuclease H"/>
    <property type="match status" value="1"/>
</dbReference>
<evidence type="ECO:0000259" key="1">
    <source>
        <dbReference type="Pfam" id="PF18701"/>
    </source>
</evidence>
<name>A0ABQ8LZU3_LABRO</name>
<accession>A0ABQ8LZU3</accession>
<sequence length="619" mass="68603">MEGAWTSWRVSLSELSSFSIPRAYTETSPSAAVRRELCVFSDVSTKAIAAVMYLKVTDAAGNNHIGFVMGKAKLAPRPEHTVPRLELCAAVLAVELADLISAELDLQLDAITYYSDSKVVLGYICNETRHFYVYVSNRVQPDLRKTNWLSGPKFLLTPEPGTSESTYSLVDPSSDPDVWPLASTLSTTTLSKQLGSQQFAKFSSWKSLTGAITRLIHIAHHFKTAEKGSSACKGWHHCKAEFTVEESNKASAIIIRAAQEEVYSQEIKCIQKQERIPKSSPLHNLDPFIDVQGLLRVGGCLHRSSLNQSEKTPLIIPGKHHIATLLIRHHHEHIHHQGCHFTEGAVRAAGFWIVGGKRRVSIIIHQCVMCRWLRAPLSIQKMASLPADRLSTDPPFTNIGLDVFGSWSVSSRRTRGGFSYSKRWAVIFTCMSIRAVHIEVIESLDTSSFINALRRFLTVCGPVKHIRSDRGTNFVGACKDLKIPSNIDSKTLKDKLTHEVLVTFMAEVAAIINARPLVPVTTDPDESFILTPAVLKVNFVAAPAGEFGVADLYKCQWRQNSQVPRNEWPLGLVTQTFPSQDGKVRQVEVKVIKPGGFTLFLRPVTEIVLLLPPDSKVNG</sequence>